<organism evidence="1 2">
    <name type="scientific">Mycoplasmopsis arginini</name>
    <name type="common">Mycoplasma arginini</name>
    <dbReference type="NCBI Taxonomy" id="2094"/>
    <lineage>
        <taxon>Bacteria</taxon>
        <taxon>Bacillati</taxon>
        <taxon>Mycoplasmatota</taxon>
        <taxon>Mycoplasmoidales</taxon>
        <taxon>Metamycoplasmataceae</taxon>
        <taxon>Mycoplasmopsis</taxon>
    </lineage>
</organism>
<name>A0AA43R085_MYCAR</name>
<proteinExistence type="predicted"/>
<comment type="caution">
    <text evidence="1">The sequence shown here is derived from an EMBL/GenBank/DDBJ whole genome shotgun (WGS) entry which is preliminary data.</text>
</comment>
<dbReference type="AlphaFoldDB" id="A0AA43R085"/>
<sequence>MFINGNHSIRAITNLIMKFCTLILIVIIKEIIAKPVSNIKPKASIRIKNFTAGLSDLKKSPKATIPIGTNMIVEIILVNCHMQVLIIIEDIIIGLGTSLLRRNQYVAKSPPIDLGVNVWTIKPITVPVYTSFHLTWPPCNFINFLNTHAWIIDVAQKLKHINAKALLTKYPSLSGRTLPAISKRV</sequence>
<dbReference type="EMBL" id="JAPFAR010000122">
    <property type="protein sequence ID" value="MDI3349785.1"/>
    <property type="molecule type" value="Genomic_DNA"/>
</dbReference>
<gene>
    <name evidence="1" type="ORF">DCBHLPFO_00641</name>
</gene>
<evidence type="ECO:0000313" key="1">
    <source>
        <dbReference type="EMBL" id="MDI3349785.1"/>
    </source>
</evidence>
<accession>A0AA43R085</accession>
<dbReference type="Proteomes" id="UP001162175">
    <property type="component" value="Unassembled WGS sequence"/>
</dbReference>
<reference evidence="1" key="1">
    <citation type="submission" date="2022-11" db="EMBL/GenBank/DDBJ databases">
        <title>Draft genome of Mycoplasma arginini isolated from fly.</title>
        <authorList>
            <person name="Severgnini M."/>
            <person name="Gioia G."/>
            <person name="Cremonesi P."/>
            <person name="Moroni P."/>
            <person name="Addis M.F."/>
            <person name="Castiglioni B."/>
        </authorList>
    </citation>
    <scope>NUCLEOTIDE SEQUENCE</scope>
    <source>
        <strain evidence="1">QMP CG1-1632</strain>
    </source>
</reference>
<evidence type="ECO:0000313" key="2">
    <source>
        <dbReference type="Proteomes" id="UP001162175"/>
    </source>
</evidence>
<protein>
    <submittedName>
        <fullName evidence="1">Uncharacterized protein</fullName>
    </submittedName>
</protein>